<dbReference type="Pfam" id="PF04069">
    <property type="entry name" value="OpuAC"/>
    <property type="match status" value="1"/>
</dbReference>
<feature type="domain" description="ABC-type glycine betaine transport system substrate-binding" evidence="2">
    <location>
        <begin position="45"/>
        <end position="303"/>
    </location>
</feature>
<gene>
    <name evidence="3" type="ORF">JOE66_000415</name>
</gene>
<evidence type="ECO:0000313" key="3">
    <source>
        <dbReference type="EMBL" id="MBM7470781.1"/>
    </source>
</evidence>
<sequence>MTHLRTFAALALGVSAFALVGCSATSADPLGAQTSSGASGTAAEPIVIGSQAYYSNEILAEIYAEGLEADGFAVKRQFNIGQREAYLPELESGNLDLFPEYTGPLLQYWQSSTTLTKADEVYTALAAAAPAGLQVLDQSAATDQDSYVVTRDFSEKYGVKSIADLLTVPVPLTLGGNAEGADRPNGPKGLLQHYGVTVGFSAIDDGGGPLTVSALKSGAIQLAIVYTASPTISSGDLVVLDDPEGLFVASHVVPVASKTLPAAAVDTVNRISAALTPEDLVAMNVKSVDGQQASDTIAAAWLAAHPS</sequence>
<dbReference type="CDD" id="cd13606">
    <property type="entry name" value="PBP2_ProX_like"/>
    <property type="match status" value="1"/>
</dbReference>
<dbReference type="InterPro" id="IPR007210">
    <property type="entry name" value="ABC_Gly_betaine_transp_sub-bd"/>
</dbReference>
<keyword evidence="1" id="KW-0732">Signal</keyword>
<accession>A0ABS2L1F9</accession>
<dbReference type="Gene3D" id="3.40.190.120">
    <property type="entry name" value="Osmoprotection protein (prox), domain 2"/>
    <property type="match status" value="1"/>
</dbReference>
<protein>
    <submittedName>
        <fullName evidence="3">Osmoprotectant transport system substrate-binding protein</fullName>
    </submittedName>
</protein>
<dbReference type="PROSITE" id="PS51257">
    <property type="entry name" value="PROKAR_LIPOPROTEIN"/>
    <property type="match status" value="1"/>
</dbReference>
<dbReference type="Proteomes" id="UP000776164">
    <property type="component" value="Unassembled WGS sequence"/>
</dbReference>
<evidence type="ECO:0000259" key="2">
    <source>
        <dbReference type="Pfam" id="PF04069"/>
    </source>
</evidence>
<evidence type="ECO:0000313" key="4">
    <source>
        <dbReference type="Proteomes" id="UP000776164"/>
    </source>
</evidence>
<dbReference type="RefSeq" id="WP_205106483.1">
    <property type="nucleotide sequence ID" value="NZ_BAAAHT010000018.1"/>
</dbReference>
<organism evidence="3 4">
    <name type="scientific">Subtercola frigoramans</name>
    <dbReference type="NCBI Taxonomy" id="120298"/>
    <lineage>
        <taxon>Bacteria</taxon>
        <taxon>Bacillati</taxon>
        <taxon>Actinomycetota</taxon>
        <taxon>Actinomycetes</taxon>
        <taxon>Micrococcales</taxon>
        <taxon>Microbacteriaceae</taxon>
        <taxon>Subtercola</taxon>
    </lineage>
</organism>
<reference evidence="3 4" key="1">
    <citation type="submission" date="2021-01" db="EMBL/GenBank/DDBJ databases">
        <title>Sequencing the genomes of 1000 actinobacteria strains.</title>
        <authorList>
            <person name="Klenk H.-P."/>
        </authorList>
    </citation>
    <scope>NUCLEOTIDE SEQUENCE [LARGE SCALE GENOMIC DNA]</scope>
    <source>
        <strain evidence="3 4">DSM 13057</strain>
    </source>
</reference>
<evidence type="ECO:0000256" key="1">
    <source>
        <dbReference type="SAM" id="SignalP"/>
    </source>
</evidence>
<dbReference type="Gene3D" id="3.40.190.10">
    <property type="entry name" value="Periplasmic binding protein-like II"/>
    <property type="match status" value="1"/>
</dbReference>
<proteinExistence type="predicted"/>
<keyword evidence="4" id="KW-1185">Reference proteome</keyword>
<feature type="signal peptide" evidence="1">
    <location>
        <begin position="1"/>
        <end position="27"/>
    </location>
</feature>
<dbReference type="SUPFAM" id="SSF53850">
    <property type="entry name" value="Periplasmic binding protein-like II"/>
    <property type="match status" value="1"/>
</dbReference>
<feature type="chain" id="PRO_5045756083" evidence="1">
    <location>
        <begin position="28"/>
        <end position="307"/>
    </location>
</feature>
<name>A0ABS2L1F9_9MICO</name>
<comment type="caution">
    <text evidence="3">The sequence shown here is derived from an EMBL/GenBank/DDBJ whole genome shotgun (WGS) entry which is preliminary data.</text>
</comment>
<dbReference type="EMBL" id="JAFBBU010000001">
    <property type="protein sequence ID" value="MBM7470781.1"/>
    <property type="molecule type" value="Genomic_DNA"/>
</dbReference>